<evidence type="ECO:0000313" key="13">
    <source>
        <dbReference type="Proteomes" id="UP000276061"/>
    </source>
</evidence>
<keyword evidence="2" id="KW-0732">Signal</keyword>
<evidence type="ECO:0000313" key="12">
    <source>
        <dbReference type="Proteomes" id="UP000271870"/>
    </source>
</evidence>
<dbReference type="Pfam" id="PF13627">
    <property type="entry name" value="LptM_cons"/>
    <property type="match status" value="1"/>
</dbReference>
<proteinExistence type="inferred from homology"/>
<dbReference type="EMBL" id="RJLR01000008">
    <property type="protein sequence ID" value="RNM08563.1"/>
    <property type="molecule type" value="Genomic_DNA"/>
</dbReference>
<comment type="subcellular location">
    <subcellularLocation>
        <location evidence="1">Cell outer membrane</location>
        <topology evidence="1">Lipid-anchor</topology>
    </subcellularLocation>
</comment>
<evidence type="ECO:0000256" key="1">
    <source>
        <dbReference type="ARBA" id="ARBA00004459"/>
    </source>
</evidence>
<dbReference type="Proteomes" id="UP000271870">
    <property type="component" value="Unassembled WGS sequence"/>
</dbReference>
<evidence type="ECO:0000313" key="10">
    <source>
        <dbReference type="EMBL" id="RNM08563.1"/>
    </source>
</evidence>
<gene>
    <name evidence="10" type="ORF">EF878_04380</name>
    <name evidence="11" type="ORF">EFS38_07415</name>
</gene>
<keyword evidence="3" id="KW-0472">Membrane</keyword>
<evidence type="ECO:0000313" key="11">
    <source>
        <dbReference type="EMBL" id="RNM25051.1"/>
    </source>
</evidence>
<accession>A0A3N0G7V0</accession>
<dbReference type="EMBL" id="RJLS01000007">
    <property type="protein sequence ID" value="RNM25051.1"/>
    <property type="molecule type" value="Genomic_DNA"/>
</dbReference>
<feature type="region of interest" description="Disordered" evidence="9">
    <location>
        <begin position="32"/>
        <end position="65"/>
    </location>
</feature>
<keyword evidence="4" id="KW-0564">Palmitate</keyword>
<reference evidence="12 13" key="1">
    <citation type="submission" date="2018-11" db="EMBL/GenBank/DDBJ databases">
        <title>Characterization of surface water Dickeya isolates.</title>
        <authorList>
            <person name="Van Gijsegem F."/>
            <person name="Pedron J."/>
        </authorList>
    </citation>
    <scope>NUCLEOTIDE SEQUENCE [LARGE SCALE GENOMIC DNA]</scope>
    <source>
        <strain evidence="10 13">FVG1-MFV-O17</strain>
        <strain evidence="11 12">FVG10-MFV-A16</strain>
    </source>
</reference>
<keyword evidence="5" id="KW-0998">Cell outer membrane</keyword>
<evidence type="ECO:0000256" key="6">
    <source>
        <dbReference type="ARBA" id="ARBA00023288"/>
    </source>
</evidence>
<comment type="similarity">
    <text evidence="7">Belongs to the LptM family.</text>
</comment>
<comment type="caution">
    <text evidence="10">The sequence shown here is derived from an EMBL/GenBank/DDBJ whole genome shotgun (WGS) entry which is preliminary data.</text>
</comment>
<sequence>MTGFNDMKTFFRQGALALLVLSLAGCGLKGPLYFPPEQPAPAKNTQQQNTQQQNTQAPQASSARQ</sequence>
<keyword evidence="12" id="KW-1185">Reference proteome</keyword>
<organism evidence="10 13">
    <name type="scientific">Dickeya undicola</name>
    <dbReference type="NCBI Taxonomy" id="1577887"/>
    <lineage>
        <taxon>Bacteria</taxon>
        <taxon>Pseudomonadati</taxon>
        <taxon>Pseudomonadota</taxon>
        <taxon>Gammaproteobacteria</taxon>
        <taxon>Enterobacterales</taxon>
        <taxon>Pectobacteriaceae</taxon>
        <taxon>Dickeya</taxon>
    </lineage>
</organism>
<evidence type="ECO:0000256" key="3">
    <source>
        <dbReference type="ARBA" id="ARBA00023136"/>
    </source>
</evidence>
<evidence type="ECO:0000256" key="2">
    <source>
        <dbReference type="ARBA" id="ARBA00022729"/>
    </source>
</evidence>
<keyword evidence="6" id="KW-0449">Lipoprotein</keyword>
<name>A0A3N0G7V0_9GAMM</name>
<dbReference type="NCBIfam" id="NF047847">
    <property type="entry name" value="SS_mature_LptM"/>
    <property type="match status" value="1"/>
</dbReference>
<dbReference type="GO" id="GO:0009279">
    <property type="term" value="C:cell outer membrane"/>
    <property type="evidence" value="ECO:0007669"/>
    <property type="project" value="UniProtKB-SubCell"/>
</dbReference>
<feature type="compositionally biased region" description="Low complexity" evidence="9">
    <location>
        <begin position="44"/>
        <end position="56"/>
    </location>
</feature>
<evidence type="ECO:0000256" key="5">
    <source>
        <dbReference type="ARBA" id="ARBA00023237"/>
    </source>
</evidence>
<evidence type="ECO:0000256" key="8">
    <source>
        <dbReference type="ARBA" id="ARBA00049730"/>
    </source>
</evidence>
<protein>
    <recommendedName>
        <fullName evidence="8">LPS-assembly lipoprotein LptM</fullName>
    </recommendedName>
</protein>
<dbReference type="AlphaFoldDB" id="A0A3N0G7V0"/>
<evidence type="ECO:0000256" key="7">
    <source>
        <dbReference type="ARBA" id="ARBA00049647"/>
    </source>
</evidence>
<evidence type="ECO:0000256" key="4">
    <source>
        <dbReference type="ARBA" id="ARBA00023139"/>
    </source>
</evidence>
<dbReference type="InterPro" id="IPR032831">
    <property type="entry name" value="LptM_cons"/>
</dbReference>
<dbReference type="Proteomes" id="UP000276061">
    <property type="component" value="Unassembled WGS sequence"/>
</dbReference>
<evidence type="ECO:0000256" key="9">
    <source>
        <dbReference type="SAM" id="MobiDB-lite"/>
    </source>
</evidence>